<dbReference type="AlphaFoldDB" id="A0A8H4RHK3"/>
<feature type="coiled-coil region" evidence="2">
    <location>
        <begin position="454"/>
        <end position="481"/>
    </location>
</feature>
<reference evidence="4 5" key="1">
    <citation type="submission" date="2020-03" db="EMBL/GenBank/DDBJ databases">
        <title>Draft Genome Sequence of Cudoniella acicularis.</title>
        <authorList>
            <person name="Buettner E."/>
            <person name="Kellner H."/>
        </authorList>
    </citation>
    <scope>NUCLEOTIDE SEQUENCE [LARGE SCALE GENOMIC DNA]</scope>
    <source>
        <strain evidence="4 5">DSM 108380</strain>
    </source>
</reference>
<keyword evidence="1" id="KW-0040">ANK repeat</keyword>
<dbReference type="PROSITE" id="PS50088">
    <property type="entry name" value="ANK_REPEAT"/>
    <property type="match status" value="2"/>
</dbReference>
<evidence type="ECO:0000256" key="1">
    <source>
        <dbReference type="PROSITE-ProRule" id="PRU00023"/>
    </source>
</evidence>
<dbReference type="Proteomes" id="UP000566819">
    <property type="component" value="Unassembled WGS sequence"/>
</dbReference>
<dbReference type="InterPro" id="IPR036770">
    <property type="entry name" value="Ankyrin_rpt-contain_sf"/>
</dbReference>
<sequence length="758" mass="83135">MDPASVLGLTGACISITRNAVGFISGLSDIRTRYREADLNIENVNTQTDVLRAAADRLQAWLDRRASSLNGEERDTIQRSLTATRNLIERLRTEADGTLQRGSRIARWERMRFLWGQQRLDQYLVGINNQIAAVNIFLQTLNLPDIHTRAASLRSQSSMYTLNNAMLSASSICSDISSITSTLYLGSDDSDSDFENGNNTSSPPPRPNRIAGRATPNLVNRTNRHDTGPSPAISRPRPPENVNTNSNPQQRSNNATARTTSIMDSTVSPITGASRLVSRRRQPSSHREIPGRARIGDPRPPEFTPPPIVESNRQPNLPRGDSVDQWRRGVPYGPGGGAGSGSDSDRTEIGDNRSSTRRPNHNTSRQPLQSRPSQPIGSAMPSRPGNPITHTSQRRRVRTGGRYPGDSSSSSDDDQPRRNEGGGGGGGGRGHSGFPRGGNLPDNDGDDRSIADSVEILREGLEDLRSELSSENAEMNRVNIQRTFRRLERLMRMIRQLFANEPGAPDLAQLERLFEEIEQLLPGDFPSQAPTVVEERSLHEAARQLDHQLITTLLRQGNAVNEEDSQRNTPLLCVKFSGSQTKVTSTVRCLLEGGANVNAFSVNGDTTLHLAAKACQLEALELLIDRRPDMRALMINFNSRETALHRACASIHYRKTQAIKILLDGGANIHAVASGGITPLDSALEALELAERRIITAAVLPAKTNIQNWIGTIITTLNGDEWTRDAVPSTGNPNLRAGDKELRAFCRDGGVVERDIRR</sequence>
<dbReference type="Gene3D" id="1.25.40.20">
    <property type="entry name" value="Ankyrin repeat-containing domain"/>
    <property type="match status" value="1"/>
</dbReference>
<organism evidence="4 5">
    <name type="scientific">Cudoniella acicularis</name>
    <dbReference type="NCBI Taxonomy" id="354080"/>
    <lineage>
        <taxon>Eukaryota</taxon>
        <taxon>Fungi</taxon>
        <taxon>Dikarya</taxon>
        <taxon>Ascomycota</taxon>
        <taxon>Pezizomycotina</taxon>
        <taxon>Leotiomycetes</taxon>
        <taxon>Helotiales</taxon>
        <taxon>Tricladiaceae</taxon>
        <taxon>Cudoniella</taxon>
    </lineage>
</organism>
<feature type="repeat" description="ANK" evidence="1">
    <location>
        <begin position="639"/>
        <end position="674"/>
    </location>
</feature>
<dbReference type="OrthoDB" id="539213at2759"/>
<dbReference type="PANTHER" id="PTHR24133">
    <property type="entry name" value="ANKYRIN DOMAIN-CONTAINING"/>
    <property type="match status" value="1"/>
</dbReference>
<name>A0A8H4RHK3_9HELO</name>
<feature type="region of interest" description="Disordered" evidence="3">
    <location>
        <begin position="190"/>
        <end position="448"/>
    </location>
</feature>
<comment type="caution">
    <text evidence="4">The sequence shown here is derived from an EMBL/GenBank/DDBJ whole genome shotgun (WGS) entry which is preliminary data.</text>
</comment>
<evidence type="ECO:0000313" key="4">
    <source>
        <dbReference type="EMBL" id="KAF4628851.1"/>
    </source>
</evidence>
<protein>
    <recommendedName>
        <fullName evidence="6">Ankyrin</fullName>
    </recommendedName>
</protein>
<feature type="compositionally biased region" description="Polar residues" evidence="3">
    <location>
        <begin position="241"/>
        <end position="271"/>
    </location>
</feature>
<feature type="repeat" description="ANK" evidence="1">
    <location>
        <begin position="603"/>
        <end position="630"/>
    </location>
</feature>
<dbReference type="SUPFAM" id="SSF48403">
    <property type="entry name" value="Ankyrin repeat"/>
    <property type="match status" value="1"/>
</dbReference>
<dbReference type="Pfam" id="PF12796">
    <property type="entry name" value="Ank_2"/>
    <property type="match status" value="1"/>
</dbReference>
<keyword evidence="2" id="KW-0175">Coiled coil</keyword>
<evidence type="ECO:0000313" key="5">
    <source>
        <dbReference type="Proteomes" id="UP000566819"/>
    </source>
</evidence>
<feature type="compositionally biased region" description="Polar residues" evidence="3">
    <location>
        <begin position="361"/>
        <end position="376"/>
    </location>
</feature>
<dbReference type="Pfam" id="PF00023">
    <property type="entry name" value="Ank"/>
    <property type="match status" value="1"/>
</dbReference>
<dbReference type="PANTHER" id="PTHR24133:SF40">
    <property type="entry name" value="ANKYRIN REPEAT DOMAIN 44"/>
    <property type="match status" value="1"/>
</dbReference>
<gene>
    <name evidence="4" type="ORF">G7Y89_g9305</name>
</gene>
<feature type="compositionally biased region" description="Basic and acidic residues" evidence="3">
    <location>
        <begin position="285"/>
        <end position="300"/>
    </location>
</feature>
<feature type="compositionally biased region" description="Gly residues" evidence="3">
    <location>
        <begin position="421"/>
        <end position="431"/>
    </location>
</feature>
<dbReference type="SMART" id="SM00248">
    <property type="entry name" value="ANK"/>
    <property type="match status" value="4"/>
</dbReference>
<dbReference type="PROSITE" id="PS50297">
    <property type="entry name" value="ANK_REP_REGION"/>
    <property type="match status" value="1"/>
</dbReference>
<dbReference type="EMBL" id="JAAMPI010000754">
    <property type="protein sequence ID" value="KAF4628851.1"/>
    <property type="molecule type" value="Genomic_DNA"/>
</dbReference>
<evidence type="ECO:0000256" key="2">
    <source>
        <dbReference type="SAM" id="Coils"/>
    </source>
</evidence>
<dbReference type="InterPro" id="IPR002110">
    <property type="entry name" value="Ankyrin_rpt"/>
</dbReference>
<evidence type="ECO:0008006" key="6">
    <source>
        <dbReference type="Google" id="ProtNLM"/>
    </source>
</evidence>
<proteinExistence type="predicted"/>
<dbReference type="InterPro" id="IPR052391">
    <property type="entry name" value="E3_Ligase-Neurotoxin"/>
</dbReference>
<evidence type="ECO:0000256" key="3">
    <source>
        <dbReference type="SAM" id="MobiDB-lite"/>
    </source>
</evidence>
<keyword evidence="5" id="KW-1185">Reference proteome</keyword>
<accession>A0A8H4RHK3</accession>